<dbReference type="Gene3D" id="3.40.50.720">
    <property type="entry name" value="NAD(P)-binding Rossmann-like Domain"/>
    <property type="match status" value="1"/>
</dbReference>
<dbReference type="InterPro" id="IPR057326">
    <property type="entry name" value="KR_dom"/>
</dbReference>
<dbReference type="PRINTS" id="PR00081">
    <property type="entry name" value="GDHRDH"/>
</dbReference>
<evidence type="ECO:0000313" key="6">
    <source>
        <dbReference type="Proteomes" id="UP000639606"/>
    </source>
</evidence>
<name>A0A918EFK6_9PSEU</name>
<protein>
    <submittedName>
        <fullName evidence="5">Aldehyde dehydrogenase</fullName>
    </submittedName>
</protein>
<comment type="similarity">
    <text evidence="1 3">Belongs to the short-chain dehydrogenases/reductases (SDR) family.</text>
</comment>
<dbReference type="SMART" id="SM00822">
    <property type="entry name" value="PKS_KR"/>
    <property type="match status" value="1"/>
</dbReference>
<gene>
    <name evidence="5" type="ORF">GCM10010185_37730</name>
</gene>
<evidence type="ECO:0000256" key="2">
    <source>
        <dbReference type="ARBA" id="ARBA00023002"/>
    </source>
</evidence>
<evidence type="ECO:0000259" key="4">
    <source>
        <dbReference type="SMART" id="SM00822"/>
    </source>
</evidence>
<reference evidence="5" key="1">
    <citation type="journal article" date="2014" name="Int. J. Syst. Evol. Microbiol.">
        <title>Complete genome sequence of Corynebacterium casei LMG S-19264T (=DSM 44701T), isolated from a smear-ripened cheese.</title>
        <authorList>
            <consortium name="US DOE Joint Genome Institute (JGI-PGF)"/>
            <person name="Walter F."/>
            <person name="Albersmeier A."/>
            <person name="Kalinowski J."/>
            <person name="Ruckert C."/>
        </authorList>
    </citation>
    <scope>NUCLEOTIDE SEQUENCE</scope>
    <source>
        <strain evidence="5">JCM 3313</strain>
    </source>
</reference>
<dbReference type="EMBL" id="BMRG01000006">
    <property type="protein sequence ID" value="GGP61593.1"/>
    <property type="molecule type" value="Genomic_DNA"/>
</dbReference>
<keyword evidence="6" id="KW-1185">Reference proteome</keyword>
<dbReference type="InterPro" id="IPR036291">
    <property type="entry name" value="NAD(P)-bd_dom_sf"/>
</dbReference>
<sequence length="248" mass="25901">MTTHDLSNRTAVVTGAASGIGAATAVALARSGAKVVLLARRADRLAELAAGITAEGGQALPFAADVTRDFDTAPIRDAFGRVDMVVNAAGVMLVNPFTDSRTDEWARMLDTNLAGLLRVTDTFRPDLVEAAQEGPADLVNVSSIGAHLTLPTFAVYSATKAAVTHLSANLRTELGPLGVRVTNVEPGVVDTELSQHIDNPELVAQLPAVFAGVQPLSAEEVADAIGYITSLPRNVNLPQVVIQPTSQF</sequence>
<comment type="caution">
    <text evidence="5">The sequence shown here is derived from an EMBL/GenBank/DDBJ whole genome shotgun (WGS) entry which is preliminary data.</text>
</comment>
<accession>A0A918EFK6</accession>
<reference evidence="5" key="2">
    <citation type="submission" date="2020-09" db="EMBL/GenBank/DDBJ databases">
        <authorList>
            <person name="Sun Q."/>
            <person name="Ohkuma M."/>
        </authorList>
    </citation>
    <scope>NUCLEOTIDE SEQUENCE</scope>
    <source>
        <strain evidence="5">JCM 3313</strain>
    </source>
</reference>
<evidence type="ECO:0000256" key="3">
    <source>
        <dbReference type="RuleBase" id="RU000363"/>
    </source>
</evidence>
<dbReference type="FunFam" id="3.40.50.720:FF:000047">
    <property type="entry name" value="NADP-dependent L-serine/L-allo-threonine dehydrogenase"/>
    <property type="match status" value="1"/>
</dbReference>
<dbReference type="Pfam" id="PF00106">
    <property type="entry name" value="adh_short"/>
    <property type="match status" value="1"/>
</dbReference>
<evidence type="ECO:0000313" key="5">
    <source>
        <dbReference type="EMBL" id="GGP61593.1"/>
    </source>
</evidence>
<dbReference type="SUPFAM" id="SSF51735">
    <property type="entry name" value="NAD(P)-binding Rossmann-fold domains"/>
    <property type="match status" value="1"/>
</dbReference>
<proteinExistence type="inferred from homology"/>
<dbReference type="PANTHER" id="PTHR44196:SF1">
    <property type="entry name" value="DEHYDROGENASE_REDUCTASE SDR FAMILY MEMBER 7B"/>
    <property type="match status" value="1"/>
</dbReference>
<dbReference type="AlphaFoldDB" id="A0A918EFK6"/>
<dbReference type="GO" id="GO:0016020">
    <property type="term" value="C:membrane"/>
    <property type="evidence" value="ECO:0007669"/>
    <property type="project" value="TreeGrafter"/>
</dbReference>
<dbReference type="PANTHER" id="PTHR44196">
    <property type="entry name" value="DEHYDROGENASE/REDUCTASE SDR FAMILY MEMBER 7B"/>
    <property type="match status" value="1"/>
</dbReference>
<dbReference type="GO" id="GO:0016616">
    <property type="term" value="F:oxidoreductase activity, acting on the CH-OH group of donors, NAD or NADP as acceptor"/>
    <property type="evidence" value="ECO:0007669"/>
    <property type="project" value="UniProtKB-ARBA"/>
</dbReference>
<keyword evidence="2" id="KW-0560">Oxidoreductase</keyword>
<evidence type="ECO:0000256" key="1">
    <source>
        <dbReference type="ARBA" id="ARBA00006484"/>
    </source>
</evidence>
<dbReference type="InterPro" id="IPR020904">
    <property type="entry name" value="Sc_DH/Rdtase_CS"/>
</dbReference>
<dbReference type="RefSeq" id="WP_189224573.1">
    <property type="nucleotide sequence ID" value="NZ_BMRG01000006.1"/>
</dbReference>
<dbReference type="InterPro" id="IPR002347">
    <property type="entry name" value="SDR_fam"/>
</dbReference>
<dbReference type="Proteomes" id="UP000639606">
    <property type="component" value="Unassembled WGS sequence"/>
</dbReference>
<dbReference type="PROSITE" id="PS00061">
    <property type="entry name" value="ADH_SHORT"/>
    <property type="match status" value="1"/>
</dbReference>
<dbReference type="PRINTS" id="PR00080">
    <property type="entry name" value="SDRFAMILY"/>
</dbReference>
<feature type="domain" description="Ketoreductase" evidence="4">
    <location>
        <begin position="9"/>
        <end position="187"/>
    </location>
</feature>
<organism evidence="5 6">
    <name type="scientific">Saccharothrix coeruleofusca</name>
    <dbReference type="NCBI Taxonomy" id="33919"/>
    <lineage>
        <taxon>Bacteria</taxon>
        <taxon>Bacillati</taxon>
        <taxon>Actinomycetota</taxon>
        <taxon>Actinomycetes</taxon>
        <taxon>Pseudonocardiales</taxon>
        <taxon>Pseudonocardiaceae</taxon>
        <taxon>Saccharothrix</taxon>
    </lineage>
</organism>